<dbReference type="InterPro" id="IPR000742">
    <property type="entry name" value="EGF"/>
</dbReference>
<name>A0A2G9V5G6_TELCI</name>
<evidence type="ECO:0000313" key="5">
    <source>
        <dbReference type="Proteomes" id="UP000230423"/>
    </source>
</evidence>
<evidence type="ECO:0000313" key="4">
    <source>
        <dbReference type="EMBL" id="PIO77753.1"/>
    </source>
</evidence>
<keyword evidence="1" id="KW-1015">Disulfide bond</keyword>
<proteinExistence type="predicted"/>
<dbReference type="PANTHER" id="PTHR11905:SF159">
    <property type="entry name" value="ADAM METALLOPROTEASE"/>
    <property type="match status" value="1"/>
</dbReference>
<organism evidence="4 5">
    <name type="scientific">Teladorsagia circumcincta</name>
    <name type="common">Brown stomach worm</name>
    <name type="synonym">Ostertagia circumcincta</name>
    <dbReference type="NCBI Taxonomy" id="45464"/>
    <lineage>
        <taxon>Eukaryota</taxon>
        <taxon>Metazoa</taxon>
        <taxon>Ecdysozoa</taxon>
        <taxon>Nematoda</taxon>
        <taxon>Chromadorea</taxon>
        <taxon>Rhabditida</taxon>
        <taxon>Rhabditina</taxon>
        <taxon>Rhabditomorpha</taxon>
        <taxon>Strongyloidea</taxon>
        <taxon>Trichostrongylidae</taxon>
        <taxon>Teladorsagia</taxon>
    </lineage>
</organism>
<keyword evidence="5" id="KW-1185">Reference proteome</keyword>
<evidence type="ECO:0000259" key="3">
    <source>
        <dbReference type="PROSITE" id="PS50026"/>
    </source>
</evidence>
<protein>
    <submittedName>
        <fullName evidence="4">ADAM cysteine-rich</fullName>
    </submittedName>
</protein>
<dbReference type="EMBL" id="KZ344987">
    <property type="protein sequence ID" value="PIO77753.1"/>
    <property type="molecule type" value="Genomic_DNA"/>
</dbReference>
<dbReference type="Proteomes" id="UP000230423">
    <property type="component" value="Unassembled WGS sequence"/>
</dbReference>
<sequence>MLCIVEAPFFKEFCYEGQCGSRPDQCKAIWGPTGREGDRTCFQQNTNGIIQGNCGYDVHTRQFKRCLADDIMCGRLQCATQAERPIFGDPTTVTSAYTYVRICVDAKCKERSEVSKTVSKCNDQCHYRGVCNNVGNCHCENGFGGIACEIPGFGGSVNSNPSNTSRGESLNAVWADGGVTYSVNERPPQFVPPAIPLMSINNPAQHQPRSPDQLLAHIPLPPAKPPVTKPHFTRTPSVRPKEPPPMVPVRPRDSVVQELYKEHGAEMGIKSPRIDFASRDLPTPPPDDPTGTMKKDTIRPIQPPPPPPKHQKTHSNEFPNRPPLPAKPPEILNGTDKGVGVRELAARFDAQRTARAN</sequence>
<dbReference type="AlphaFoldDB" id="A0A2G9V5G6"/>
<evidence type="ECO:0000256" key="1">
    <source>
        <dbReference type="PROSITE-ProRule" id="PRU00076"/>
    </source>
</evidence>
<dbReference type="PROSITE" id="PS00022">
    <property type="entry name" value="EGF_1"/>
    <property type="match status" value="1"/>
</dbReference>
<feature type="region of interest" description="Disordered" evidence="2">
    <location>
        <begin position="264"/>
        <end position="338"/>
    </location>
</feature>
<feature type="domain" description="EGF-like" evidence="3">
    <location>
        <begin position="117"/>
        <end position="149"/>
    </location>
</feature>
<dbReference type="Pfam" id="PF08516">
    <property type="entry name" value="ADAM_CR"/>
    <property type="match status" value="1"/>
</dbReference>
<dbReference type="InterPro" id="IPR006586">
    <property type="entry name" value="ADAM_Cys-rich"/>
</dbReference>
<comment type="caution">
    <text evidence="1">Lacks conserved residue(s) required for the propagation of feature annotation.</text>
</comment>
<feature type="disulfide bond" evidence="1">
    <location>
        <begin position="139"/>
        <end position="148"/>
    </location>
</feature>
<gene>
    <name evidence="4" type="ORF">TELCIR_00094</name>
</gene>
<reference evidence="4 5" key="1">
    <citation type="submission" date="2015-09" db="EMBL/GenBank/DDBJ databases">
        <title>Draft genome of the parasitic nematode Teladorsagia circumcincta isolate WARC Sus (inbred).</title>
        <authorList>
            <person name="Mitreva M."/>
        </authorList>
    </citation>
    <scope>NUCLEOTIDE SEQUENCE [LARGE SCALE GENOMIC DNA]</scope>
    <source>
        <strain evidence="4 5">S</strain>
    </source>
</reference>
<feature type="region of interest" description="Disordered" evidence="2">
    <location>
        <begin position="222"/>
        <end position="250"/>
    </location>
</feature>
<dbReference type="PANTHER" id="PTHR11905">
    <property type="entry name" value="ADAM A DISINTEGRIN AND METALLOPROTEASE DOMAIN"/>
    <property type="match status" value="1"/>
</dbReference>
<dbReference type="PROSITE" id="PS50026">
    <property type="entry name" value="EGF_3"/>
    <property type="match status" value="1"/>
</dbReference>
<accession>A0A2G9V5G6</accession>
<dbReference type="OrthoDB" id="5951731at2759"/>
<dbReference type="SMART" id="SM00608">
    <property type="entry name" value="ACR"/>
    <property type="match status" value="1"/>
</dbReference>
<evidence type="ECO:0000256" key="2">
    <source>
        <dbReference type="SAM" id="MobiDB-lite"/>
    </source>
</evidence>
<dbReference type="PROSITE" id="PS01186">
    <property type="entry name" value="EGF_2"/>
    <property type="match status" value="1"/>
</dbReference>
<dbReference type="GO" id="GO:0006509">
    <property type="term" value="P:membrane protein ectodomain proteolysis"/>
    <property type="evidence" value="ECO:0007669"/>
    <property type="project" value="TreeGrafter"/>
</dbReference>
<feature type="disulfide bond" evidence="1">
    <location>
        <begin position="121"/>
        <end position="131"/>
    </location>
</feature>
<keyword evidence="1" id="KW-0245">EGF-like domain</keyword>